<dbReference type="PANTHER" id="PTHR37283">
    <property type="entry name" value="PH DOMAIN-CONTAINING PROTEIN YHR131C"/>
    <property type="match status" value="1"/>
</dbReference>
<keyword evidence="3" id="KW-1185">Reference proteome</keyword>
<dbReference type="STRING" id="1314781.A0A165J570"/>
<evidence type="ECO:0000313" key="3">
    <source>
        <dbReference type="Proteomes" id="UP000077266"/>
    </source>
</evidence>
<dbReference type="AlphaFoldDB" id="A0A165J570"/>
<reference evidence="2 3" key="1">
    <citation type="journal article" date="2016" name="Mol. Biol. Evol.">
        <title>Comparative Genomics of Early-Diverging Mushroom-Forming Fungi Provides Insights into the Origins of Lignocellulose Decay Capabilities.</title>
        <authorList>
            <person name="Nagy L.G."/>
            <person name="Riley R."/>
            <person name="Tritt A."/>
            <person name="Adam C."/>
            <person name="Daum C."/>
            <person name="Floudas D."/>
            <person name="Sun H."/>
            <person name="Yadav J.S."/>
            <person name="Pangilinan J."/>
            <person name="Larsson K.H."/>
            <person name="Matsuura K."/>
            <person name="Barry K."/>
            <person name="Labutti K."/>
            <person name="Kuo R."/>
            <person name="Ohm R.A."/>
            <person name="Bhattacharya S.S."/>
            <person name="Shirouzu T."/>
            <person name="Yoshinaga Y."/>
            <person name="Martin F.M."/>
            <person name="Grigoriev I.V."/>
            <person name="Hibbett D.S."/>
        </authorList>
    </citation>
    <scope>NUCLEOTIDE SEQUENCE [LARGE SCALE GENOMIC DNA]</scope>
    <source>
        <strain evidence="2 3">HHB12029</strain>
    </source>
</reference>
<dbReference type="Proteomes" id="UP000077266">
    <property type="component" value="Unassembled WGS sequence"/>
</dbReference>
<dbReference type="InParanoid" id="A0A165J570"/>
<evidence type="ECO:0000313" key="2">
    <source>
        <dbReference type="EMBL" id="KZV94348.1"/>
    </source>
</evidence>
<evidence type="ECO:0008006" key="4">
    <source>
        <dbReference type="Google" id="ProtNLM"/>
    </source>
</evidence>
<accession>A0A165J570</accession>
<dbReference type="PANTHER" id="PTHR37283:SF1">
    <property type="entry name" value="PH DOMAIN-CONTAINING PROTEIN YHR131C"/>
    <property type="match status" value="1"/>
</dbReference>
<proteinExistence type="predicted"/>
<dbReference type="Gene3D" id="2.30.29.30">
    <property type="entry name" value="Pleckstrin-homology domain (PH domain)/Phosphotyrosine-binding domain (PTB)"/>
    <property type="match status" value="1"/>
</dbReference>
<dbReference type="SUPFAM" id="SSF50729">
    <property type="entry name" value="PH domain-like"/>
    <property type="match status" value="1"/>
</dbReference>
<gene>
    <name evidence="2" type="ORF">EXIGLDRAFT_611819</name>
</gene>
<feature type="region of interest" description="Disordered" evidence="1">
    <location>
        <begin position="75"/>
        <end position="124"/>
    </location>
</feature>
<dbReference type="EMBL" id="KV425974">
    <property type="protein sequence ID" value="KZV94348.1"/>
    <property type="molecule type" value="Genomic_DNA"/>
</dbReference>
<evidence type="ECO:0000256" key="1">
    <source>
        <dbReference type="SAM" id="MobiDB-lite"/>
    </source>
</evidence>
<dbReference type="InterPro" id="IPR011993">
    <property type="entry name" value="PH-like_dom_sf"/>
</dbReference>
<organism evidence="2 3">
    <name type="scientific">Exidia glandulosa HHB12029</name>
    <dbReference type="NCBI Taxonomy" id="1314781"/>
    <lineage>
        <taxon>Eukaryota</taxon>
        <taxon>Fungi</taxon>
        <taxon>Dikarya</taxon>
        <taxon>Basidiomycota</taxon>
        <taxon>Agaricomycotina</taxon>
        <taxon>Agaricomycetes</taxon>
        <taxon>Auriculariales</taxon>
        <taxon>Exidiaceae</taxon>
        <taxon>Exidia</taxon>
    </lineage>
</organism>
<name>A0A165J570_EXIGL</name>
<dbReference type="OrthoDB" id="5865767at2759"/>
<protein>
    <recommendedName>
        <fullName evidence="4">PH domain-containing protein</fullName>
    </recommendedName>
</protein>
<sequence>MPDTRGSPLRVYSMQRAESGLGSDYTKRPHVVRIRAEGEQFLVQLEGVEDVIRWVEGLQAAANVALDLDERVMPRGPLYPRRRRRRRPEEAGVPAVVPGGVDGDPPPERDGATIARSRLLAVTD</sequence>